<evidence type="ECO:0000313" key="3">
    <source>
        <dbReference type="Proteomes" id="UP000094527"/>
    </source>
</evidence>
<keyword evidence="3" id="KW-1185">Reference proteome</keyword>
<gene>
    <name evidence="2" type="ORF">Ocin01_14484</name>
</gene>
<feature type="region of interest" description="Disordered" evidence="1">
    <location>
        <begin position="36"/>
        <end position="75"/>
    </location>
</feature>
<feature type="compositionally biased region" description="Low complexity" evidence="1">
    <location>
        <begin position="276"/>
        <end position="286"/>
    </location>
</feature>
<name>A0A1D2MGS2_ORCCI</name>
<comment type="caution">
    <text evidence="2">The sequence shown here is derived from an EMBL/GenBank/DDBJ whole genome shotgun (WGS) entry which is preliminary data.</text>
</comment>
<reference evidence="2 3" key="1">
    <citation type="journal article" date="2016" name="Genome Biol. Evol.">
        <title>Gene Family Evolution Reflects Adaptation to Soil Environmental Stressors in the Genome of the Collembolan Orchesella cincta.</title>
        <authorList>
            <person name="Faddeeva-Vakhrusheva A."/>
            <person name="Derks M.F."/>
            <person name="Anvar S.Y."/>
            <person name="Agamennone V."/>
            <person name="Suring W."/>
            <person name="Smit S."/>
            <person name="van Straalen N.M."/>
            <person name="Roelofs D."/>
        </authorList>
    </citation>
    <scope>NUCLEOTIDE SEQUENCE [LARGE SCALE GENOMIC DNA]</scope>
    <source>
        <tissue evidence="2">Mixed pool</tissue>
    </source>
</reference>
<organism evidence="2 3">
    <name type="scientific">Orchesella cincta</name>
    <name type="common">Springtail</name>
    <name type="synonym">Podura cincta</name>
    <dbReference type="NCBI Taxonomy" id="48709"/>
    <lineage>
        <taxon>Eukaryota</taxon>
        <taxon>Metazoa</taxon>
        <taxon>Ecdysozoa</taxon>
        <taxon>Arthropoda</taxon>
        <taxon>Hexapoda</taxon>
        <taxon>Collembola</taxon>
        <taxon>Entomobryomorpha</taxon>
        <taxon>Entomobryoidea</taxon>
        <taxon>Orchesellidae</taxon>
        <taxon>Orchesellinae</taxon>
        <taxon>Orchesella</taxon>
    </lineage>
</organism>
<feature type="compositionally biased region" description="Low complexity" evidence="1">
    <location>
        <begin position="44"/>
        <end position="61"/>
    </location>
</feature>
<evidence type="ECO:0000313" key="2">
    <source>
        <dbReference type="EMBL" id="ODM92198.1"/>
    </source>
</evidence>
<dbReference type="EMBL" id="LJIJ01001298">
    <property type="protein sequence ID" value="ODM92198.1"/>
    <property type="molecule type" value="Genomic_DNA"/>
</dbReference>
<feature type="region of interest" description="Disordered" evidence="1">
    <location>
        <begin position="250"/>
        <end position="315"/>
    </location>
</feature>
<sequence length="572" mass="64010">MSFGKSKVERFPSYSISTAPAASVSKKEDTMIPSRMNLSLCGFPTSSSSPTTGSPRTPSNSYRGGVSKQFSSLDKKRRVGYLSNSRFNRSRLELSKARSPSDHNLEQCEAKNKRTPTYKAMSKRTPTPKGKLLKAAQARAILAFAKAADADRNSKVKAWIEKHQMHVIPSEVFSTPPTSPSKDSTALNDDVETKCVNEALPENRDENQDKETTVTEVTVTVLEVHHHSPKIADTKSTGIPDSVPGPNPIVDLPITAPESETVTTSGRKPRLRRNSRSAPSSPIIPSDNTQRHIPTPMPRRNNHDEDLLPRRNSSPTGILTSGWDANYNYMHDSALQRSLIGNSSNSSFAPIASSGIDPLSPSFSQTRTPTRDTTTVLRTSVGEEINGPMRQEVVQAFQVLRELNISFRTARSNRIGTPQERGPEPRAENLTQTSPQTENRDIRCNEFGRAPWCRRAFGMIFGKKIQRPNKTVEHSSSGLNCFSCDGSDGRDSVNERENSESRTLLQRWVLDNFLHRDYIRLWRHMRLDGRRTVRRMRLVGGPATTDFIKDPQFWMPALEFVLGQLLELTLRW</sequence>
<dbReference type="AlphaFoldDB" id="A0A1D2MGS2"/>
<proteinExistence type="predicted"/>
<protein>
    <submittedName>
        <fullName evidence="2">Uncharacterized protein</fullName>
    </submittedName>
</protein>
<dbReference type="Proteomes" id="UP000094527">
    <property type="component" value="Unassembled WGS sequence"/>
</dbReference>
<accession>A0A1D2MGS2</accession>
<evidence type="ECO:0000256" key="1">
    <source>
        <dbReference type="SAM" id="MobiDB-lite"/>
    </source>
</evidence>
<feature type="region of interest" description="Disordered" evidence="1">
    <location>
        <begin position="411"/>
        <end position="438"/>
    </location>
</feature>